<dbReference type="AlphaFoldDB" id="A0A229TCI9"/>
<keyword evidence="1 5" id="KW-0808">Transferase</keyword>
<accession>A0A229TCI9</accession>
<feature type="region of interest" description="Disordered" evidence="3">
    <location>
        <begin position="78"/>
        <end position="115"/>
    </location>
</feature>
<protein>
    <submittedName>
        <fullName evidence="5">GNAT family N-acetyltransferase</fullName>
    </submittedName>
</protein>
<evidence type="ECO:0000256" key="3">
    <source>
        <dbReference type="SAM" id="MobiDB-lite"/>
    </source>
</evidence>
<dbReference type="Proteomes" id="UP000215199">
    <property type="component" value="Unassembled WGS sequence"/>
</dbReference>
<evidence type="ECO:0000256" key="1">
    <source>
        <dbReference type="ARBA" id="ARBA00022679"/>
    </source>
</evidence>
<evidence type="ECO:0000259" key="4">
    <source>
        <dbReference type="PROSITE" id="PS51186"/>
    </source>
</evidence>
<feature type="domain" description="N-acetyltransferase" evidence="4">
    <location>
        <begin position="234"/>
        <end position="366"/>
    </location>
</feature>
<dbReference type="SUPFAM" id="SSF55729">
    <property type="entry name" value="Acyl-CoA N-acyltransferases (Nat)"/>
    <property type="match status" value="1"/>
</dbReference>
<evidence type="ECO:0000256" key="2">
    <source>
        <dbReference type="ARBA" id="ARBA00023315"/>
    </source>
</evidence>
<keyword evidence="2" id="KW-0012">Acyltransferase</keyword>
<dbReference type="InterPro" id="IPR013653">
    <property type="entry name" value="GCN5-like_dom"/>
</dbReference>
<sequence length="366" mass="38828">MQCDRSEGVLGLAPHLTQLGDLVLVDGVGRFPGSERPEQHRVERPEGAEQLGVGGGAGFVGPGFPLALPPALFASGLFGHPPGLPPSGKDLGQDHPGEAEQGDDDRNPHRDLGTHVRTLPRMWEWRRPLDRCRHAGAVASPLDNPTWASLTGPHAHFAERQGRVLRYPEDVAPFLALPDDPGEQDWLDVAALAGPGATVVIAAVTARPPSGWEVLDEISGVQLVDDGVAAAPDPEAVRLGPADVPEMLDLVERTQPGPFRKRTVELGTYLGIRRGGALVAMAGERLHPPGYTEISAVCTDPAHRGQGLATRLVLAVAAGIRERGETPMMHAAAANTSAIRLYLSLGFALRQRPDFVAVRVPHAVAV</sequence>
<dbReference type="EMBL" id="NMUL01000009">
    <property type="protein sequence ID" value="OXM68878.1"/>
    <property type="molecule type" value="Genomic_DNA"/>
</dbReference>
<dbReference type="OrthoDB" id="9797456at2"/>
<dbReference type="CDD" id="cd04301">
    <property type="entry name" value="NAT_SF"/>
    <property type="match status" value="1"/>
</dbReference>
<dbReference type="Gene3D" id="3.40.630.30">
    <property type="match status" value="1"/>
</dbReference>
<name>A0A229TCI9_9PSEU</name>
<dbReference type="PANTHER" id="PTHR43420">
    <property type="entry name" value="ACETYLTRANSFERASE"/>
    <property type="match status" value="1"/>
</dbReference>
<dbReference type="PANTHER" id="PTHR43420:SF3">
    <property type="entry name" value="N-ACETYLTRANSFERASE DOMAIN-CONTAINING PROTEIN"/>
    <property type="match status" value="1"/>
</dbReference>
<comment type="caution">
    <text evidence="5">The sequence shown here is derived from an EMBL/GenBank/DDBJ whole genome shotgun (WGS) entry which is preliminary data.</text>
</comment>
<feature type="compositionally biased region" description="Basic and acidic residues" evidence="3">
    <location>
        <begin position="91"/>
        <end position="114"/>
    </location>
</feature>
<organism evidence="5 6">
    <name type="scientific">Amycolatopsis vastitatis</name>
    <dbReference type="NCBI Taxonomy" id="1905142"/>
    <lineage>
        <taxon>Bacteria</taxon>
        <taxon>Bacillati</taxon>
        <taxon>Actinomycetota</taxon>
        <taxon>Actinomycetes</taxon>
        <taxon>Pseudonocardiales</taxon>
        <taxon>Pseudonocardiaceae</taxon>
        <taxon>Amycolatopsis</taxon>
    </lineage>
</organism>
<evidence type="ECO:0000313" key="5">
    <source>
        <dbReference type="EMBL" id="OXM68878.1"/>
    </source>
</evidence>
<dbReference type="GO" id="GO:0016747">
    <property type="term" value="F:acyltransferase activity, transferring groups other than amino-acyl groups"/>
    <property type="evidence" value="ECO:0007669"/>
    <property type="project" value="InterPro"/>
</dbReference>
<keyword evidence="6" id="KW-1185">Reference proteome</keyword>
<gene>
    <name evidence="5" type="ORF">CF165_12460</name>
</gene>
<dbReference type="PROSITE" id="PS51186">
    <property type="entry name" value="GNAT"/>
    <property type="match status" value="1"/>
</dbReference>
<dbReference type="InterPro" id="IPR050680">
    <property type="entry name" value="YpeA/RimI_acetyltransf"/>
</dbReference>
<reference evidence="6" key="1">
    <citation type="submission" date="2017-07" db="EMBL/GenBank/DDBJ databases">
        <title>Comparative genome mining reveals phylogenetic distribution patterns of secondary metabolites in Amycolatopsis.</title>
        <authorList>
            <person name="Adamek M."/>
            <person name="Alanjary M."/>
            <person name="Sales-Ortells H."/>
            <person name="Goodfellow M."/>
            <person name="Bull A.T."/>
            <person name="Kalinowski J."/>
            <person name="Ziemert N."/>
        </authorList>
    </citation>
    <scope>NUCLEOTIDE SEQUENCE [LARGE SCALE GENOMIC DNA]</scope>
    <source>
        <strain evidence="6">H5</strain>
    </source>
</reference>
<proteinExistence type="predicted"/>
<dbReference type="InterPro" id="IPR016181">
    <property type="entry name" value="Acyl_CoA_acyltransferase"/>
</dbReference>
<dbReference type="Pfam" id="PF08445">
    <property type="entry name" value="FR47"/>
    <property type="match status" value="1"/>
</dbReference>
<evidence type="ECO:0000313" key="6">
    <source>
        <dbReference type="Proteomes" id="UP000215199"/>
    </source>
</evidence>
<dbReference type="InterPro" id="IPR000182">
    <property type="entry name" value="GNAT_dom"/>
</dbReference>